<reference evidence="1" key="1">
    <citation type="submission" date="2018-05" db="EMBL/GenBank/DDBJ databases">
        <title>Draft genome of Mucuna pruriens seed.</title>
        <authorList>
            <person name="Nnadi N.E."/>
            <person name="Vos R."/>
            <person name="Hasami M.H."/>
            <person name="Devisetty U.K."/>
            <person name="Aguiy J.C."/>
        </authorList>
    </citation>
    <scope>NUCLEOTIDE SEQUENCE [LARGE SCALE GENOMIC DNA]</scope>
    <source>
        <strain evidence="1">JCA_2017</strain>
    </source>
</reference>
<dbReference type="OrthoDB" id="1739418at2759"/>
<evidence type="ECO:0000313" key="2">
    <source>
        <dbReference type="Proteomes" id="UP000257109"/>
    </source>
</evidence>
<dbReference type="InterPro" id="IPR012337">
    <property type="entry name" value="RNaseH-like_sf"/>
</dbReference>
<dbReference type="PANTHER" id="PTHR42648:SF21">
    <property type="entry name" value="CYSTEINE-RICH RLK (RECEPTOR-LIKE PROTEIN KINASE) 8"/>
    <property type="match status" value="1"/>
</dbReference>
<evidence type="ECO:0008006" key="3">
    <source>
        <dbReference type="Google" id="ProtNLM"/>
    </source>
</evidence>
<dbReference type="InterPro" id="IPR039537">
    <property type="entry name" value="Retrotran_Ty1/copia-like"/>
</dbReference>
<name>A0A371FDJ5_MUCPR</name>
<dbReference type="Gene3D" id="3.30.420.10">
    <property type="entry name" value="Ribonuclease H-like superfamily/Ribonuclease H"/>
    <property type="match status" value="1"/>
</dbReference>
<dbReference type="Proteomes" id="UP000257109">
    <property type="component" value="Unassembled WGS sequence"/>
</dbReference>
<organism evidence="1 2">
    <name type="scientific">Mucuna pruriens</name>
    <name type="common">Velvet bean</name>
    <name type="synonym">Dolichos pruriens</name>
    <dbReference type="NCBI Taxonomy" id="157652"/>
    <lineage>
        <taxon>Eukaryota</taxon>
        <taxon>Viridiplantae</taxon>
        <taxon>Streptophyta</taxon>
        <taxon>Embryophyta</taxon>
        <taxon>Tracheophyta</taxon>
        <taxon>Spermatophyta</taxon>
        <taxon>Magnoliopsida</taxon>
        <taxon>eudicotyledons</taxon>
        <taxon>Gunneridae</taxon>
        <taxon>Pentapetalae</taxon>
        <taxon>rosids</taxon>
        <taxon>fabids</taxon>
        <taxon>Fabales</taxon>
        <taxon>Fabaceae</taxon>
        <taxon>Papilionoideae</taxon>
        <taxon>50 kb inversion clade</taxon>
        <taxon>NPAAA clade</taxon>
        <taxon>indigoferoid/millettioid clade</taxon>
        <taxon>Phaseoleae</taxon>
        <taxon>Mucuna</taxon>
    </lineage>
</organism>
<keyword evidence="2" id="KW-1185">Reference proteome</keyword>
<proteinExistence type="predicted"/>
<comment type="caution">
    <text evidence="1">The sequence shown here is derived from an EMBL/GenBank/DDBJ whole genome shotgun (WGS) entry which is preliminary data.</text>
</comment>
<accession>A0A371FDJ5</accession>
<sequence>MYLTHKHESFKVFSIFYKLIQNEKGLRTPQQNGVVERKNRSLQEMARTMLNDNSTPKHLCSKAINTTCYL</sequence>
<dbReference type="GO" id="GO:0003676">
    <property type="term" value="F:nucleic acid binding"/>
    <property type="evidence" value="ECO:0007669"/>
    <property type="project" value="InterPro"/>
</dbReference>
<gene>
    <name evidence="1" type="ORF">CR513_43669</name>
</gene>
<evidence type="ECO:0000313" key="1">
    <source>
        <dbReference type="EMBL" id="RDX76356.1"/>
    </source>
</evidence>
<dbReference type="InterPro" id="IPR036397">
    <property type="entry name" value="RNaseH_sf"/>
</dbReference>
<protein>
    <recommendedName>
        <fullName evidence="3">Integrase catalytic domain-containing protein</fullName>
    </recommendedName>
</protein>
<dbReference type="SUPFAM" id="SSF53098">
    <property type="entry name" value="Ribonuclease H-like"/>
    <property type="match status" value="1"/>
</dbReference>
<feature type="non-terminal residue" evidence="1">
    <location>
        <position position="1"/>
    </location>
</feature>
<dbReference type="PANTHER" id="PTHR42648">
    <property type="entry name" value="TRANSPOSASE, PUTATIVE-RELATED"/>
    <property type="match status" value="1"/>
</dbReference>
<dbReference type="AlphaFoldDB" id="A0A371FDJ5"/>
<dbReference type="EMBL" id="QJKJ01009534">
    <property type="protein sequence ID" value="RDX76356.1"/>
    <property type="molecule type" value="Genomic_DNA"/>
</dbReference>